<keyword evidence="1" id="KW-0963">Cytoplasm</keyword>
<gene>
    <name evidence="7" type="ORF">SMD31_08850</name>
</gene>
<feature type="domain" description="Methyltransferase small" evidence="6">
    <location>
        <begin position="175"/>
        <end position="342"/>
    </location>
</feature>
<keyword evidence="4 7" id="KW-0808">Transferase</keyword>
<evidence type="ECO:0000256" key="4">
    <source>
        <dbReference type="ARBA" id="ARBA00022679"/>
    </source>
</evidence>
<dbReference type="GO" id="GO:0052914">
    <property type="term" value="F:16S rRNA (guanine(1207)-N(2))-methyltransferase activity"/>
    <property type="evidence" value="ECO:0007669"/>
    <property type="project" value="UniProtKB-EC"/>
</dbReference>
<reference evidence="7 8" key="1">
    <citation type="journal article" date="2013" name="Antonie Van Leeuwenhoek">
        <title>Dongia rigui sp. nov., isolated from freshwater of a large wetland in Korea.</title>
        <authorList>
            <person name="Baik K.S."/>
            <person name="Hwang Y.M."/>
            <person name="Choi J.S."/>
            <person name="Kwon J."/>
            <person name="Seong C.N."/>
        </authorList>
    </citation>
    <scope>NUCLEOTIDE SEQUENCE [LARGE SCALE GENOMIC DNA]</scope>
    <source>
        <strain evidence="7 8">04SU4-P</strain>
    </source>
</reference>
<keyword evidence="5" id="KW-0949">S-adenosyl-L-methionine</keyword>
<sequence>MLDPALDTLLLPFATRALAFPAAGQILFLRARMGQALMRPDVPRQRFLCHQTFQPFARDLSAADMVLERDSAGPTGSFQLTLALPPRQRDEARFLLAQAVTLTHPGGTIVAAATNTEGARTVEADFAKLAGDVVSLFKNKSRVFWVTLDPERIDRALLQEWLALGSPRKLESDDRFLTRPGLFAWDRIDAGSALLAKHLPDDLAGSGADLGCGFGYLGAEIMARCPAVRALDCYEAERLALDLACENLTPLGGGVKLDFLWQDVTDGLRGGYDFIVSNPPFHTGRADRVDLGQAFIIAGAKALKPGGRMFIVANQHLPYEATFAAHVARHRIIATADGYKIIEAINIRAVSTR</sequence>
<dbReference type="RefSeq" id="WP_320500449.1">
    <property type="nucleotide sequence ID" value="NZ_JAXCLX010000001.1"/>
</dbReference>
<evidence type="ECO:0000259" key="6">
    <source>
        <dbReference type="Pfam" id="PF05175"/>
    </source>
</evidence>
<organism evidence="7 8">
    <name type="scientific">Dongia rigui</name>
    <dbReference type="NCBI Taxonomy" id="940149"/>
    <lineage>
        <taxon>Bacteria</taxon>
        <taxon>Pseudomonadati</taxon>
        <taxon>Pseudomonadota</taxon>
        <taxon>Alphaproteobacteria</taxon>
        <taxon>Rhodospirillales</taxon>
        <taxon>Dongiaceae</taxon>
        <taxon>Dongia</taxon>
    </lineage>
</organism>
<evidence type="ECO:0000313" key="8">
    <source>
        <dbReference type="Proteomes" id="UP001271769"/>
    </source>
</evidence>
<evidence type="ECO:0000256" key="2">
    <source>
        <dbReference type="ARBA" id="ARBA00022552"/>
    </source>
</evidence>
<keyword evidence="8" id="KW-1185">Reference proteome</keyword>
<dbReference type="PANTHER" id="PTHR47816:SF4">
    <property type="entry name" value="RIBOSOMAL RNA SMALL SUBUNIT METHYLTRANSFERASE C"/>
    <property type="match status" value="1"/>
</dbReference>
<keyword evidence="3 7" id="KW-0489">Methyltransferase</keyword>
<dbReference type="Proteomes" id="UP001271769">
    <property type="component" value="Unassembled WGS sequence"/>
</dbReference>
<evidence type="ECO:0000313" key="7">
    <source>
        <dbReference type="EMBL" id="MDY0872030.1"/>
    </source>
</evidence>
<dbReference type="Pfam" id="PF05175">
    <property type="entry name" value="MTS"/>
    <property type="match status" value="1"/>
</dbReference>
<dbReference type="SUPFAM" id="SSF53335">
    <property type="entry name" value="S-adenosyl-L-methionine-dependent methyltransferases"/>
    <property type="match status" value="1"/>
</dbReference>
<dbReference type="EC" id="2.1.1.172" evidence="7"/>
<dbReference type="InterPro" id="IPR002052">
    <property type="entry name" value="DNA_methylase_N6_adenine_CS"/>
</dbReference>
<dbReference type="InterPro" id="IPR046977">
    <property type="entry name" value="RsmC/RlmG"/>
</dbReference>
<dbReference type="Gene3D" id="3.40.50.150">
    <property type="entry name" value="Vaccinia Virus protein VP39"/>
    <property type="match status" value="2"/>
</dbReference>
<comment type="caution">
    <text evidence="7">The sequence shown here is derived from an EMBL/GenBank/DDBJ whole genome shotgun (WGS) entry which is preliminary data.</text>
</comment>
<dbReference type="PROSITE" id="PS00092">
    <property type="entry name" value="N6_MTASE"/>
    <property type="match status" value="1"/>
</dbReference>
<evidence type="ECO:0000256" key="3">
    <source>
        <dbReference type="ARBA" id="ARBA00022603"/>
    </source>
</evidence>
<dbReference type="CDD" id="cd02440">
    <property type="entry name" value="AdoMet_MTases"/>
    <property type="match status" value="1"/>
</dbReference>
<dbReference type="EC" id="2.1.1.174" evidence="7"/>
<evidence type="ECO:0000256" key="5">
    <source>
        <dbReference type="ARBA" id="ARBA00022691"/>
    </source>
</evidence>
<protein>
    <submittedName>
        <fullName evidence="7">Class I SAM-dependent methyltransferase</fullName>
        <ecNumber evidence="7">2.1.1.172</ecNumber>
        <ecNumber evidence="7">2.1.1.174</ecNumber>
    </submittedName>
</protein>
<evidence type="ECO:0000256" key="1">
    <source>
        <dbReference type="ARBA" id="ARBA00022490"/>
    </source>
</evidence>
<name>A0ABU5DYN2_9PROT</name>
<dbReference type="GO" id="GO:0052916">
    <property type="term" value="F:23S rRNA (guanine(1835)-N(2))-methyltransferase activity"/>
    <property type="evidence" value="ECO:0007669"/>
    <property type="project" value="UniProtKB-EC"/>
</dbReference>
<dbReference type="InterPro" id="IPR007848">
    <property type="entry name" value="Small_mtfrase_dom"/>
</dbReference>
<accession>A0ABU5DYN2</accession>
<dbReference type="PRINTS" id="PR00507">
    <property type="entry name" value="N12N6MTFRASE"/>
</dbReference>
<dbReference type="PANTHER" id="PTHR47816">
    <property type="entry name" value="RIBOSOMAL RNA SMALL SUBUNIT METHYLTRANSFERASE C"/>
    <property type="match status" value="1"/>
</dbReference>
<keyword evidence="2" id="KW-0698">rRNA processing</keyword>
<proteinExistence type="predicted"/>
<dbReference type="InterPro" id="IPR029063">
    <property type="entry name" value="SAM-dependent_MTases_sf"/>
</dbReference>
<dbReference type="EMBL" id="JAXCLX010000001">
    <property type="protein sequence ID" value="MDY0872030.1"/>
    <property type="molecule type" value="Genomic_DNA"/>
</dbReference>